<keyword evidence="7 13" id="KW-0460">Magnesium</keyword>
<feature type="binding site" evidence="13">
    <location>
        <position position="86"/>
    </location>
    <ligand>
        <name>Mg(2+)</name>
        <dbReference type="ChEBI" id="CHEBI:18420"/>
        <label>1</label>
    </ligand>
</feature>
<dbReference type="EMBL" id="VGLS01000976">
    <property type="protein sequence ID" value="MBM3226610.1"/>
    <property type="molecule type" value="Genomic_DNA"/>
</dbReference>
<comment type="similarity">
    <text evidence="2">Belongs to the Nudix hydrolase family. NudF subfamily.</text>
</comment>
<evidence type="ECO:0000256" key="11">
    <source>
        <dbReference type="ARBA" id="ARBA00033056"/>
    </source>
</evidence>
<dbReference type="PANTHER" id="PTHR11839:SF5">
    <property type="entry name" value="ADP-RIBOSE PYROPHOSPHATASE"/>
    <property type="match status" value="1"/>
</dbReference>
<organism evidence="15 16">
    <name type="scientific">Tectimicrobiota bacterium</name>
    <dbReference type="NCBI Taxonomy" id="2528274"/>
    <lineage>
        <taxon>Bacteria</taxon>
        <taxon>Pseudomonadati</taxon>
        <taxon>Nitrospinota/Tectimicrobiota group</taxon>
        <taxon>Candidatus Tectimicrobiota</taxon>
    </lineage>
</organism>
<gene>
    <name evidence="15" type="ORF">FJZ47_22835</name>
</gene>
<dbReference type="GO" id="GO:0019693">
    <property type="term" value="P:ribose phosphate metabolic process"/>
    <property type="evidence" value="ECO:0007669"/>
    <property type="project" value="TreeGrafter"/>
</dbReference>
<dbReference type="SUPFAM" id="SSF55811">
    <property type="entry name" value="Nudix"/>
    <property type="match status" value="1"/>
</dbReference>
<reference evidence="15" key="1">
    <citation type="submission" date="2019-03" db="EMBL/GenBank/DDBJ databases">
        <title>Lake Tanganyika Metagenome-Assembled Genomes (MAGs).</title>
        <authorList>
            <person name="Tran P."/>
        </authorList>
    </citation>
    <scope>NUCLEOTIDE SEQUENCE</scope>
    <source>
        <strain evidence="15">K_DeepCast_65m_m2_066</strain>
    </source>
</reference>
<dbReference type="GO" id="GO:0019144">
    <property type="term" value="F:ADP-sugar diphosphatase activity"/>
    <property type="evidence" value="ECO:0007669"/>
    <property type="project" value="TreeGrafter"/>
</dbReference>
<dbReference type="InterPro" id="IPR004385">
    <property type="entry name" value="NDP_pyrophosphatase"/>
</dbReference>
<comment type="cofactor">
    <cofactor evidence="1 13">
        <name>Mg(2+)</name>
        <dbReference type="ChEBI" id="CHEBI:18420"/>
    </cofactor>
</comment>
<evidence type="ECO:0000256" key="1">
    <source>
        <dbReference type="ARBA" id="ARBA00001946"/>
    </source>
</evidence>
<dbReference type="GO" id="GO:0047631">
    <property type="term" value="F:ADP-ribose diphosphatase activity"/>
    <property type="evidence" value="ECO:0007669"/>
    <property type="project" value="UniProtKB-EC"/>
</dbReference>
<comment type="function">
    <text evidence="8">Acts on ADP-mannose and ADP-glucose as well as ADP-ribose. Prevents glycogen biosynthesis. The reaction catalyzed by this enzyme is a limiting step of the gluconeogenic process.</text>
</comment>
<dbReference type="AlphaFoldDB" id="A0A937W6F9"/>
<dbReference type="EC" id="3.6.1.13" evidence="3"/>
<accession>A0A937W6F9</accession>
<comment type="caution">
    <text evidence="15">The sequence shown here is derived from an EMBL/GenBank/DDBJ whole genome shotgun (WGS) entry which is preliminary data.</text>
</comment>
<sequence length="203" mass="22739">MPDPRVEILDKTVCYDGFFRIERYRLRHHLYRGGWSREISRELFERGHAAAVLPYDPVRDEVVLVEQFRIGALGAPGDPWLMEIVAGIIDKPEESPEAVARREAVEEANCHLQELVHICEYFVSPGGTSERISLFCGKVNATGLGGIHGLAEEVEDIRVLVLPMAEAIAQLQAGHIRSAAPIIALQWLQLNHQSLRARWGTQA</sequence>
<evidence type="ECO:0000256" key="9">
    <source>
        <dbReference type="ARBA" id="ARBA00030162"/>
    </source>
</evidence>
<dbReference type="GO" id="GO:0006753">
    <property type="term" value="P:nucleoside phosphate metabolic process"/>
    <property type="evidence" value="ECO:0007669"/>
    <property type="project" value="TreeGrafter"/>
</dbReference>
<dbReference type="Gene3D" id="3.90.79.10">
    <property type="entry name" value="Nucleoside Triphosphate Pyrophosphohydrolase"/>
    <property type="match status" value="1"/>
</dbReference>
<name>A0A937W6F9_UNCTE</name>
<dbReference type="NCBIfam" id="TIGR00052">
    <property type="entry name" value="nudix-type nucleoside diphosphatase, YffH/AdpP family"/>
    <property type="match status" value="1"/>
</dbReference>
<feature type="binding site" evidence="13">
    <location>
        <position position="103"/>
    </location>
    <ligand>
        <name>Mg(2+)</name>
        <dbReference type="ChEBI" id="CHEBI:18420"/>
        <label>1</label>
    </ligand>
</feature>
<evidence type="ECO:0000256" key="6">
    <source>
        <dbReference type="ARBA" id="ARBA00022801"/>
    </source>
</evidence>
<dbReference type="InterPro" id="IPR000086">
    <property type="entry name" value="NUDIX_hydrolase_dom"/>
</dbReference>
<evidence type="ECO:0000256" key="4">
    <source>
        <dbReference type="ARBA" id="ARBA00013297"/>
    </source>
</evidence>
<comment type="catalytic activity">
    <reaction evidence="12">
        <text>ADP-D-ribose + H2O = D-ribose 5-phosphate + AMP + 2 H(+)</text>
        <dbReference type="Rhea" id="RHEA:10412"/>
        <dbReference type="ChEBI" id="CHEBI:15377"/>
        <dbReference type="ChEBI" id="CHEBI:15378"/>
        <dbReference type="ChEBI" id="CHEBI:57967"/>
        <dbReference type="ChEBI" id="CHEBI:78346"/>
        <dbReference type="ChEBI" id="CHEBI:456215"/>
        <dbReference type="EC" id="3.6.1.13"/>
    </reaction>
</comment>
<evidence type="ECO:0000256" key="3">
    <source>
        <dbReference type="ARBA" id="ARBA00012453"/>
    </source>
</evidence>
<evidence type="ECO:0000256" key="12">
    <source>
        <dbReference type="ARBA" id="ARBA00049546"/>
    </source>
</evidence>
<protein>
    <recommendedName>
        <fullName evidence="4">ADP-ribose pyrophosphatase</fullName>
        <ecNumber evidence="3">3.6.1.13</ecNumber>
    </recommendedName>
    <alternativeName>
        <fullName evidence="9">ADP-ribose diphosphatase</fullName>
    </alternativeName>
    <alternativeName>
        <fullName evidence="11">ADP-ribose phosphohydrolase</fullName>
    </alternativeName>
    <alternativeName>
        <fullName evidence="10">Adenosine diphosphoribose pyrophosphatase</fullName>
    </alternativeName>
</protein>
<dbReference type="GO" id="GO:0005829">
    <property type="term" value="C:cytosol"/>
    <property type="evidence" value="ECO:0007669"/>
    <property type="project" value="TreeGrafter"/>
</dbReference>
<dbReference type="Pfam" id="PF00293">
    <property type="entry name" value="NUDIX"/>
    <property type="match status" value="1"/>
</dbReference>
<feature type="binding site" evidence="13">
    <location>
        <position position="155"/>
    </location>
    <ligand>
        <name>Mg(2+)</name>
        <dbReference type="ChEBI" id="CHEBI:18420"/>
        <label>1</label>
    </ligand>
</feature>
<evidence type="ECO:0000256" key="2">
    <source>
        <dbReference type="ARBA" id="ARBA00007482"/>
    </source>
</evidence>
<evidence type="ECO:0000259" key="14">
    <source>
        <dbReference type="PROSITE" id="PS51462"/>
    </source>
</evidence>
<dbReference type="PROSITE" id="PS51462">
    <property type="entry name" value="NUDIX"/>
    <property type="match status" value="1"/>
</dbReference>
<feature type="binding site" evidence="13">
    <location>
        <position position="107"/>
    </location>
    <ligand>
        <name>Mg(2+)</name>
        <dbReference type="ChEBI" id="CHEBI:18420"/>
        <label>1</label>
    </ligand>
</feature>
<evidence type="ECO:0000256" key="10">
    <source>
        <dbReference type="ARBA" id="ARBA00030308"/>
    </source>
</evidence>
<evidence type="ECO:0000256" key="5">
    <source>
        <dbReference type="ARBA" id="ARBA00022723"/>
    </source>
</evidence>
<dbReference type="Proteomes" id="UP000712673">
    <property type="component" value="Unassembled WGS sequence"/>
</dbReference>
<keyword evidence="6" id="KW-0378">Hydrolase</keyword>
<evidence type="ECO:0000313" key="15">
    <source>
        <dbReference type="EMBL" id="MBM3226610.1"/>
    </source>
</evidence>
<evidence type="ECO:0000256" key="7">
    <source>
        <dbReference type="ARBA" id="ARBA00022842"/>
    </source>
</evidence>
<dbReference type="InterPro" id="IPR015797">
    <property type="entry name" value="NUDIX_hydrolase-like_dom_sf"/>
</dbReference>
<dbReference type="PANTHER" id="PTHR11839">
    <property type="entry name" value="UDP/ADP-SUGAR PYROPHOSPHATASE"/>
    <property type="match status" value="1"/>
</dbReference>
<evidence type="ECO:0000256" key="8">
    <source>
        <dbReference type="ARBA" id="ARBA00025164"/>
    </source>
</evidence>
<feature type="domain" description="Nudix hydrolase" evidence="14">
    <location>
        <begin position="45"/>
        <end position="184"/>
    </location>
</feature>
<dbReference type="GO" id="GO:0046872">
    <property type="term" value="F:metal ion binding"/>
    <property type="evidence" value="ECO:0007669"/>
    <property type="project" value="UniProtKB-KW"/>
</dbReference>
<dbReference type="CDD" id="cd24155">
    <property type="entry name" value="NUDIX_ADPRase"/>
    <property type="match status" value="1"/>
</dbReference>
<proteinExistence type="inferred from homology"/>
<keyword evidence="5 13" id="KW-0479">Metal-binding</keyword>
<evidence type="ECO:0000256" key="13">
    <source>
        <dbReference type="PIRSR" id="PIRSR604385-2"/>
    </source>
</evidence>
<evidence type="ECO:0000313" key="16">
    <source>
        <dbReference type="Proteomes" id="UP000712673"/>
    </source>
</evidence>